<comment type="caution">
    <text evidence="3">The sequence shown here is derived from an EMBL/GenBank/DDBJ whole genome shotgun (WGS) entry which is preliminary data.</text>
</comment>
<dbReference type="GO" id="GO:0016645">
    <property type="term" value="F:oxidoreductase activity, acting on the CH-NH group of donors"/>
    <property type="evidence" value="ECO:0007669"/>
    <property type="project" value="InterPro"/>
</dbReference>
<dbReference type="SUPFAM" id="SSF53335">
    <property type="entry name" value="S-adenosyl-L-methionine-dependent methyltransferases"/>
    <property type="match status" value="1"/>
</dbReference>
<dbReference type="GO" id="GO:0004808">
    <property type="term" value="F:tRNA (5-methylaminomethyl-2-thiouridylate)(34)-methyltransferase activity"/>
    <property type="evidence" value="ECO:0007669"/>
    <property type="project" value="InterPro"/>
</dbReference>
<dbReference type="InterPro" id="IPR047785">
    <property type="entry name" value="tRNA_MNMC2"/>
</dbReference>
<feature type="region of interest" description="Disordered" evidence="1">
    <location>
        <begin position="209"/>
        <end position="229"/>
    </location>
</feature>
<gene>
    <name evidence="3" type="primary">mnmD</name>
    <name evidence="3" type="ORF">J3U88_07290</name>
</gene>
<feature type="compositionally biased region" description="Basic and acidic residues" evidence="1">
    <location>
        <begin position="218"/>
        <end position="229"/>
    </location>
</feature>
<evidence type="ECO:0000259" key="2">
    <source>
        <dbReference type="Pfam" id="PF05430"/>
    </source>
</evidence>
<dbReference type="EMBL" id="JAFREP010000005">
    <property type="protein sequence ID" value="MBO1318253.1"/>
    <property type="molecule type" value="Genomic_DNA"/>
</dbReference>
<dbReference type="AlphaFoldDB" id="A0A8J7U3E3"/>
<evidence type="ECO:0000313" key="3">
    <source>
        <dbReference type="EMBL" id="MBO1318253.1"/>
    </source>
</evidence>
<dbReference type="Pfam" id="PF05430">
    <property type="entry name" value="Methyltransf_30"/>
    <property type="match status" value="1"/>
</dbReference>
<feature type="domain" description="MnmC-like methyltransferase" evidence="2">
    <location>
        <begin position="151"/>
        <end position="228"/>
    </location>
</feature>
<evidence type="ECO:0000313" key="4">
    <source>
        <dbReference type="Proteomes" id="UP000664417"/>
    </source>
</evidence>
<evidence type="ECO:0000256" key="1">
    <source>
        <dbReference type="SAM" id="MobiDB-lite"/>
    </source>
</evidence>
<proteinExistence type="predicted"/>
<dbReference type="NCBIfam" id="NF033855">
    <property type="entry name" value="tRNA_MNMC2"/>
    <property type="match status" value="1"/>
</dbReference>
<dbReference type="InterPro" id="IPR029063">
    <property type="entry name" value="SAM-dependent_MTases_sf"/>
</dbReference>
<name>A0A8J7U3E3_9BACT</name>
<accession>A0A8J7U3E3</accession>
<dbReference type="PANTHER" id="PTHR39963">
    <property type="entry name" value="SLL0983 PROTEIN"/>
    <property type="match status" value="1"/>
</dbReference>
<keyword evidence="4" id="KW-1185">Reference proteome</keyword>
<dbReference type="PANTHER" id="PTHR39963:SF1">
    <property type="entry name" value="MNMC-LIKE METHYLTRANSFERASE DOMAIN-CONTAINING PROTEIN"/>
    <property type="match status" value="1"/>
</dbReference>
<dbReference type="Gene3D" id="3.40.50.150">
    <property type="entry name" value="Vaccinia Virus protein VP39"/>
    <property type="match status" value="1"/>
</dbReference>
<organism evidence="3 4">
    <name type="scientific">Acanthopleuribacter pedis</name>
    <dbReference type="NCBI Taxonomy" id="442870"/>
    <lineage>
        <taxon>Bacteria</taxon>
        <taxon>Pseudomonadati</taxon>
        <taxon>Acidobacteriota</taxon>
        <taxon>Holophagae</taxon>
        <taxon>Acanthopleuribacterales</taxon>
        <taxon>Acanthopleuribacteraceae</taxon>
        <taxon>Acanthopleuribacter</taxon>
    </lineage>
</organism>
<dbReference type="RefSeq" id="WP_207857921.1">
    <property type="nucleotide sequence ID" value="NZ_JAFREP010000005.1"/>
</dbReference>
<dbReference type="InterPro" id="IPR008471">
    <property type="entry name" value="MnmC-like_methylTransf"/>
</dbReference>
<protein>
    <submittedName>
        <fullName evidence="3">tRNA (5-methylaminomethyl-2-thiouridine)(34)-methyltransferase MnmD</fullName>
    </submittedName>
</protein>
<sequence length="229" mass="25315">MTEPKLSLMDTGDGSHSLYHAELDESYHSHHGALRESQYVYIEQGLSLLPDARPIRILEVGLGTGLNVMLTVLAQRARPAITVEMLSLEPYPVPVDLVDQLNYSALLESDAADQAVFRQIHTAAWDTPTALSPGMTFTKTQNRLETQILPDNHFDILYYDAFAPNKQSDIWAAANFEKTFAATRPGGLLVTYCAQGQFKRDMRAAGYQLGPRLAGPPGKKEMVRGVKPN</sequence>
<dbReference type="Proteomes" id="UP000664417">
    <property type="component" value="Unassembled WGS sequence"/>
</dbReference>
<reference evidence="3" key="1">
    <citation type="submission" date="2021-03" db="EMBL/GenBank/DDBJ databases">
        <authorList>
            <person name="Wang G."/>
        </authorList>
    </citation>
    <scope>NUCLEOTIDE SEQUENCE</scope>
    <source>
        <strain evidence="3">KCTC 12899</strain>
    </source>
</reference>